<accession>A0A7I8K9H5</accession>
<dbReference type="AlphaFoldDB" id="A0A7I8K9H5"/>
<proteinExistence type="predicted"/>
<evidence type="ECO:0000313" key="1">
    <source>
        <dbReference type="EMBL" id="CAA7394343.1"/>
    </source>
</evidence>
<name>A0A7I8K9H5_SPIIN</name>
<reference evidence="1" key="1">
    <citation type="submission" date="2020-02" db="EMBL/GenBank/DDBJ databases">
        <authorList>
            <person name="Scholz U."/>
            <person name="Mascher M."/>
            <person name="Fiebig A."/>
        </authorList>
    </citation>
    <scope>NUCLEOTIDE SEQUENCE</scope>
</reference>
<dbReference type="Gene3D" id="2.40.70.10">
    <property type="entry name" value="Acid Proteases"/>
    <property type="match status" value="1"/>
</dbReference>
<keyword evidence="2" id="KW-1185">Reference proteome</keyword>
<evidence type="ECO:0000313" key="2">
    <source>
        <dbReference type="Proteomes" id="UP000663760"/>
    </source>
</evidence>
<organism evidence="1 2">
    <name type="scientific">Spirodela intermedia</name>
    <name type="common">Intermediate duckweed</name>
    <dbReference type="NCBI Taxonomy" id="51605"/>
    <lineage>
        <taxon>Eukaryota</taxon>
        <taxon>Viridiplantae</taxon>
        <taxon>Streptophyta</taxon>
        <taxon>Embryophyta</taxon>
        <taxon>Tracheophyta</taxon>
        <taxon>Spermatophyta</taxon>
        <taxon>Magnoliopsida</taxon>
        <taxon>Liliopsida</taxon>
        <taxon>Araceae</taxon>
        <taxon>Lemnoideae</taxon>
        <taxon>Spirodela</taxon>
    </lineage>
</organism>
<sequence length="185" mass="20947">MIMKTYYEATNIIEKLVDSCAYHQELSQNGWISAPKCGGLLKVSTIEPDIWRDKPSFLCSICESYDHTNDICPTLEQVNAFERNTQMQGVWNQRGGYGNQGWNKEGNNNYQPPDGSIRQPIRKLEDVIVRVENYCFPVDFIVADMKVIENLSHAPIILGRPFSATSQVSTDFGKGIVKIKVGKKR</sequence>
<dbReference type="InterPro" id="IPR021109">
    <property type="entry name" value="Peptidase_aspartic_dom_sf"/>
</dbReference>
<protein>
    <submittedName>
        <fullName evidence="1">Uncharacterized protein</fullName>
    </submittedName>
</protein>
<dbReference type="Proteomes" id="UP000663760">
    <property type="component" value="Chromosome 4"/>
</dbReference>
<dbReference type="PANTHER" id="PTHR33067:SF31">
    <property type="entry name" value="RNA-DIRECTED DNA POLYMERASE"/>
    <property type="match status" value="1"/>
</dbReference>
<dbReference type="EMBL" id="LR746267">
    <property type="protein sequence ID" value="CAA7394343.1"/>
    <property type="molecule type" value="Genomic_DNA"/>
</dbReference>
<dbReference type="OrthoDB" id="674712at2759"/>
<dbReference type="PANTHER" id="PTHR33067">
    <property type="entry name" value="RNA-DIRECTED DNA POLYMERASE-RELATED"/>
    <property type="match status" value="1"/>
</dbReference>
<gene>
    <name evidence="1" type="ORF">SI8410_04005004</name>
</gene>